<gene>
    <name evidence="1" type="ORF">DGAL_LOCUS13444</name>
</gene>
<proteinExistence type="predicted"/>
<organism evidence="1 2">
    <name type="scientific">Daphnia galeata</name>
    <dbReference type="NCBI Taxonomy" id="27404"/>
    <lineage>
        <taxon>Eukaryota</taxon>
        <taxon>Metazoa</taxon>
        <taxon>Ecdysozoa</taxon>
        <taxon>Arthropoda</taxon>
        <taxon>Crustacea</taxon>
        <taxon>Branchiopoda</taxon>
        <taxon>Diplostraca</taxon>
        <taxon>Cladocera</taxon>
        <taxon>Anomopoda</taxon>
        <taxon>Daphniidae</taxon>
        <taxon>Daphnia</taxon>
    </lineage>
</organism>
<reference evidence="1" key="1">
    <citation type="submission" date="2021-11" db="EMBL/GenBank/DDBJ databases">
        <authorList>
            <person name="Schell T."/>
        </authorList>
    </citation>
    <scope>NUCLEOTIDE SEQUENCE</scope>
    <source>
        <strain evidence="1">M5</strain>
    </source>
</reference>
<keyword evidence="2" id="KW-1185">Reference proteome</keyword>
<protein>
    <submittedName>
        <fullName evidence="1">Uncharacterized protein</fullName>
    </submittedName>
</protein>
<accession>A0A8J2WM80</accession>
<dbReference type="Proteomes" id="UP000789390">
    <property type="component" value="Unassembled WGS sequence"/>
</dbReference>
<sequence>MPAFHHESLSNRHEPTNRNIFLVASRTSSLPHRQKFEGSTRVWLALLQLSKAVRVLKAREEDERSTTCYHKQLCTNLFL</sequence>
<dbReference type="AlphaFoldDB" id="A0A8J2WM80"/>
<evidence type="ECO:0000313" key="2">
    <source>
        <dbReference type="Proteomes" id="UP000789390"/>
    </source>
</evidence>
<dbReference type="EMBL" id="CAKKLH010000297">
    <property type="protein sequence ID" value="CAH0109954.1"/>
    <property type="molecule type" value="Genomic_DNA"/>
</dbReference>
<name>A0A8J2WM80_9CRUS</name>
<evidence type="ECO:0000313" key="1">
    <source>
        <dbReference type="EMBL" id="CAH0109954.1"/>
    </source>
</evidence>
<comment type="caution">
    <text evidence="1">The sequence shown here is derived from an EMBL/GenBank/DDBJ whole genome shotgun (WGS) entry which is preliminary data.</text>
</comment>